<evidence type="ECO:0000256" key="9">
    <source>
        <dbReference type="ARBA" id="ARBA00022984"/>
    </source>
</evidence>
<comment type="catalytic activity">
    <reaction evidence="12">
        <text>Preferential cleavage: (Ac)2-L-Lys-D-Ala-|-D-Ala. Also transpeptidation of peptidyl-alanyl moieties that are N-acyl substituents of D-alanine.</text>
        <dbReference type="EC" id="3.4.16.4"/>
    </reaction>
</comment>
<name>A0A561T2H5_9PSEU</name>
<dbReference type="Pfam" id="PF00912">
    <property type="entry name" value="Transgly"/>
    <property type="match status" value="1"/>
</dbReference>
<dbReference type="GO" id="GO:0006508">
    <property type="term" value="P:proteolysis"/>
    <property type="evidence" value="ECO:0007669"/>
    <property type="project" value="UniProtKB-KW"/>
</dbReference>
<keyword evidence="7" id="KW-0378">Hydrolase</keyword>
<dbReference type="GO" id="GO:0008955">
    <property type="term" value="F:peptidoglycan glycosyltransferase activity"/>
    <property type="evidence" value="ECO:0007669"/>
    <property type="project" value="UniProtKB-EC"/>
</dbReference>
<evidence type="ECO:0000256" key="11">
    <source>
        <dbReference type="ARBA" id="ARBA00023316"/>
    </source>
</evidence>
<evidence type="ECO:0000256" key="13">
    <source>
        <dbReference type="ARBA" id="ARBA00049902"/>
    </source>
</evidence>
<evidence type="ECO:0000259" key="15">
    <source>
        <dbReference type="PROSITE" id="PS51178"/>
    </source>
</evidence>
<keyword evidence="9" id="KW-0573">Peptidoglycan synthesis</keyword>
<organism evidence="16 17">
    <name type="scientific">Pseudonocardia hierapolitana</name>
    <dbReference type="NCBI Taxonomy" id="1128676"/>
    <lineage>
        <taxon>Bacteria</taxon>
        <taxon>Bacillati</taxon>
        <taxon>Actinomycetota</taxon>
        <taxon>Actinomycetes</taxon>
        <taxon>Pseudonocardiales</taxon>
        <taxon>Pseudonocardiaceae</taxon>
        <taxon>Pseudonocardia</taxon>
    </lineage>
</organism>
<dbReference type="SUPFAM" id="SSF56601">
    <property type="entry name" value="beta-lactamase/transpeptidase-like"/>
    <property type="match status" value="1"/>
</dbReference>
<proteinExistence type="inferred from homology"/>
<keyword evidence="8" id="KW-0133">Cell shape</keyword>
<dbReference type="InterPro" id="IPR001460">
    <property type="entry name" value="PCN-bd_Tpept"/>
</dbReference>
<dbReference type="InterPro" id="IPR036950">
    <property type="entry name" value="PBP_transglycosylase"/>
</dbReference>
<evidence type="ECO:0000313" key="16">
    <source>
        <dbReference type="EMBL" id="TWF81285.1"/>
    </source>
</evidence>
<dbReference type="Pfam" id="PF03793">
    <property type="entry name" value="PASTA"/>
    <property type="match status" value="1"/>
</dbReference>
<evidence type="ECO:0000256" key="12">
    <source>
        <dbReference type="ARBA" id="ARBA00034000"/>
    </source>
</evidence>
<evidence type="ECO:0000256" key="3">
    <source>
        <dbReference type="ARBA" id="ARBA00022645"/>
    </source>
</evidence>
<evidence type="ECO:0000256" key="6">
    <source>
        <dbReference type="ARBA" id="ARBA00022679"/>
    </source>
</evidence>
<evidence type="ECO:0000256" key="2">
    <source>
        <dbReference type="ARBA" id="ARBA00007739"/>
    </source>
</evidence>
<protein>
    <submittedName>
        <fullName evidence="16">Membrane peptidoglycan carboxypeptidase</fullName>
    </submittedName>
</protein>
<dbReference type="GO" id="GO:0009002">
    <property type="term" value="F:serine-type D-Ala-D-Ala carboxypeptidase activity"/>
    <property type="evidence" value="ECO:0007669"/>
    <property type="project" value="UniProtKB-EC"/>
</dbReference>
<dbReference type="FunFam" id="1.10.3810.10:FF:000001">
    <property type="entry name" value="Penicillin-binding protein 1A"/>
    <property type="match status" value="1"/>
</dbReference>
<keyword evidence="11" id="KW-0961">Cell wall biogenesis/degradation</keyword>
<dbReference type="InterPro" id="IPR050396">
    <property type="entry name" value="Glycosyltr_51/Transpeptidase"/>
</dbReference>
<dbReference type="Pfam" id="PF00905">
    <property type="entry name" value="Transpeptidase"/>
    <property type="match status" value="1"/>
</dbReference>
<evidence type="ECO:0000256" key="8">
    <source>
        <dbReference type="ARBA" id="ARBA00022960"/>
    </source>
</evidence>
<evidence type="ECO:0000256" key="10">
    <source>
        <dbReference type="ARBA" id="ARBA00023268"/>
    </source>
</evidence>
<dbReference type="Gene3D" id="3.30.10.20">
    <property type="match status" value="1"/>
</dbReference>
<dbReference type="GO" id="GO:0008658">
    <property type="term" value="F:penicillin binding"/>
    <property type="evidence" value="ECO:0007669"/>
    <property type="project" value="InterPro"/>
</dbReference>
<dbReference type="PROSITE" id="PS51178">
    <property type="entry name" value="PASTA"/>
    <property type="match status" value="1"/>
</dbReference>
<dbReference type="GO" id="GO:0030288">
    <property type="term" value="C:outer membrane-bounded periplasmic space"/>
    <property type="evidence" value="ECO:0007669"/>
    <property type="project" value="TreeGrafter"/>
</dbReference>
<evidence type="ECO:0000256" key="5">
    <source>
        <dbReference type="ARBA" id="ARBA00022676"/>
    </source>
</evidence>
<sequence length="781" mass="81274">MTRAQLPSDDVRGRLILRCVGLLLGLCMLAGVLVAGVSYPLAAGAGLAANQASDSLSGVSAELIAGSLPQTTTITDSRGTPIAHVFAQDRELVTVDEVAPAMVAALIAVEDRRFFEHDGVDWAGTMRAVLANTASGDIEQGASTLTQQYVKNYTLYVLANSPTEQLRAVEQTPARKLREVQIALQLEQQLTKNEILTRYLNTVFWGNGAYGIAAAARTYFGVTPDLLTIPQAALLAGMVRSTSGFDPVRRPEAARERRDLVIKLMLEQGMIDDEQAQAALASPLGVSSPLRARPNGCIGAGDNGFFCSYVLHYLAGAGISQNQLARGGYTVRTTLDPDAMAAMTASLKTQVPPDSPDAANVMSIVEPGTDRHRVQAMGSSRVFGLDAAARQTSYGLPYEPVNLGAGSVYKIFTAATALEKGLGINTQIEVPPGGYASPIYRDGGGRPIPVQNAGSYPGRLPLTDALAQSPNTAFIRLMEFTGVPPVVDMAVRLGMRSLATTPFVNPATGRPTDRSIAEVTKAQRQASFTLGVTPTSVLELANVGATLASGGTWCPPTPIESITDAAGNPVPVPEAPCEQVVEPGLANTLLTGLSKDDKPGGTAAGAAGQVGWNRPLAGKTGTTQVHQSAAFLGVVPQMSGAVITFDNSANPRPLCDGPGAPFACRVGNIFGGKTPAQTWFGTMTPLLAGRPVEPLPPADPRYVEGGAATRVPDVIGRPETDARAMLERAGFPVTTGTVDSAAPAGTVIGQSPRGTALPEETITLQISTGWVPPPPPPPGAG</sequence>
<feature type="transmembrane region" description="Helical" evidence="14">
    <location>
        <begin position="20"/>
        <end position="42"/>
    </location>
</feature>
<keyword evidence="6" id="KW-0808">Transferase</keyword>
<feature type="domain" description="PASTA" evidence="15">
    <location>
        <begin position="706"/>
        <end position="768"/>
    </location>
</feature>
<dbReference type="InterPro" id="IPR012338">
    <property type="entry name" value="Beta-lactam/transpept-like"/>
</dbReference>
<dbReference type="SUPFAM" id="SSF53955">
    <property type="entry name" value="Lysozyme-like"/>
    <property type="match status" value="1"/>
</dbReference>
<gene>
    <name evidence="16" type="ORF">FHX44_117228</name>
</gene>
<evidence type="ECO:0000256" key="14">
    <source>
        <dbReference type="SAM" id="Phobius"/>
    </source>
</evidence>
<comment type="caution">
    <text evidence="16">The sequence shown here is derived from an EMBL/GenBank/DDBJ whole genome shotgun (WGS) entry which is preliminary data.</text>
</comment>
<accession>A0A561T2H5</accession>
<keyword evidence="14" id="KW-0472">Membrane</keyword>
<evidence type="ECO:0000256" key="7">
    <source>
        <dbReference type="ARBA" id="ARBA00022801"/>
    </source>
</evidence>
<dbReference type="InterPro" id="IPR023346">
    <property type="entry name" value="Lysozyme-like_dom_sf"/>
</dbReference>
<evidence type="ECO:0000256" key="1">
    <source>
        <dbReference type="ARBA" id="ARBA00007090"/>
    </source>
</evidence>
<keyword evidence="4" id="KW-0645">Protease</keyword>
<dbReference type="InterPro" id="IPR005543">
    <property type="entry name" value="PASTA_dom"/>
</dbReference>
<evidence type="ECO:0000256" key="4">
    <source>
        <dbReference type="ARBA" id="ARBA00022670"/>
    </source>
</evidence>
<dbReference type="GO" id="GO:0071555">
    <property type="term" value="P:cell wall organization"/>
    <property type="evidence" value="ECO:0007669"/>
    <property type="project" value="UniProtKB-KW"/>
</dbReference>
<keyword evidence="14" id="KW-0812">Transmembrane</keyword>
<dbReference type="GO" id="GO:0008360">
    <property type="term" value="P:regulation of cell shape"/>
    <property type="evidence" value="ECO:0007669"/>
    <property type="project" value="UniProtKB-KW"/>
</dbReference>
<comment type="similarity">
    <text evidence="2">In the N-terminal section; belongs to the glycosyltransferase 51 family.</text>
</comment>
<dbReference type="EMBL" id="VIWU01000001">
    <property type="protein sequence ID" value="TWF81285.1"/>
    <property type="molecule type" value="Genomic_DNA"/>
</dbReference>
<keyword evidence="17" id="KW-1185">Reference proteome</keyword>
<keyword evidence="14" id="KW-1133">Transmembrane helix</keyword>
<dbReference type="Proteomes" id="UP000321261">
    <property type="component" value="Unassembled WGS sequence"/>
</dbReference>
<keyword evidence="3 16" id="KW-0121">Carboxypeptidase</keyword>
<evidence type="ECO:0000313" key="17">
    <source>
        <dbReference type="Proteomes" id="UP000321261"/>
    </source>
</evidence>
<dbReference type="Gene3D" id="3.40.710.10">
    <property type="entry name" value="DD-peptidase/beta-lactamase superfamily"/>
    <property type="match status" value="1"/>
</dbReference>
<dbReference type="SMART" id="SM00740">
    <property type="entry name" value="PASTA"/>
    <property type="match status" value="1"/>
</dbReference>
<dbReference type="GO" id="GO:0009252">
    <property type="term" value="P:peptidoglycan biosynthetic process"/>
    <property type="evidence" value="ECO:0007669"/>
    <property type="project" value="UniProtKB-KW"/>
</dbReference>
<dbReference type="PANTHER" id="PTHR32282">
    <property type="entry name" value="BINDING PROTEIN TRANSPEPTIDASE, PUTATIVE-RELATED"/>
    <property type="match status" value="1"/>
</dbReference>
<dbReference type="Gene3D" id="1.10.3810.10">
    <property type="entry name" value="Biosynthetic peptidoglycan transglycosylase-like"/>
    <property type="match status" value="1"/>
</dbReference>
<keyword evidence="5" id="KW-0328">Glycosyltransferase</keyword>
<dbReference type="AlphaFoldDB" id="A0A561T2H5"/>
<comment type="catalytic activity">
    <reaction evidence="13">
        <text>[GlcNAc-(1-&gt;4)-Mur2Ac(oyl-L-Ala-gamma-D-Glu-L-Lys-D-Ala-D-Ala)](n)-di-trans,octa-cis-undecaprenyl diphosphate + beta-D-GlcNAc-(1-&gt;4)-Mur2Ac(oyl-L-Ala-gamma-D-Glu-L-Lys-D-Ala-D-Ala)-di-trans,octa-cis-undecaprenyl diphosphate = [GlcNAc-(1-&gt;4)-Mur2Ac(oyl-L-Ala-gamma-D-Glu-L-Lys-D-Ala-D-Ala)](n+1)-di-trans,octa-cis-undecaprenyl diphosphate + di-trans,octa-cis-undecaprenyl diphosphate + H(+)</text>
        <dbReference type="Rhea" id="RHEA:23708"/>
        <dbReference type="Rhea" id="RHEA-COMP:9602"/>
        <dbReference type="Rhea" id="RHEA-COMP:9603"/>
        <dbReference type="ChEBI" id="CHEBI:15378"/>
        <dbReference type="ChEBI" id="CHEBI:58405"/>
        <dbReference type="ChEBI" id="CHEBI:60033"/>
        <dbReference type="ChEBI" id="CHEBI:78435"/>
        <dbReference type="EC" id="2.4.99.28"/>
    </reaction>
</comment>
<reference evidence="16 17" key="1">
    <citation type="submission" date="2019-06" db="EMBL/GenBank/DDBJ databases">
        <title>Sequencing the genomes of 1000 actinobacteria strains.</title>
        <authorList>
            <person name="Klenk H.-P."/>
        </authorList>
    </citation>
    <scope>NUCLEOTIDE SEQUENCE [LARGE SCALE GENOMIC DNA]</scope>
    <source>
        <strain evidence="16 17">DSM 45671</strain>
    </source>
</reference>
<keyword evidence="10" id="KW-0511">Multifunctional enzyme</keyword>
<dbReference type="CDD" id="cd06577">
    <property type="entry name" value="PASTA_pknB"/>
    <property type="match status" value="1"/>
</dbReference>
<dbReference type="PANTHER" id="PTHR32282:SF33">
    <property type="entry name" value="PEPTIDOGLYCAN GLYCOSYLTRANSFERASE"/>
    <property type="match status" value="1"/>
</dbReference>
<dbReference type="InterPro" id="IPR001264">
    <property type="entry name" value="Glyco_trans_51"/>
</dbReference>
<comment type="similarity">
    <text evidence="1">In the C-terminal section; belongs to the transpeptidase family.</text>
</comment>